<accession>A0AAD6Z0E1</accession>
<keyword evidence="3" id="KW-1185">Reference proteome</keyword>
<organism evidence="2 3">
    <name type="scientific">Mycena albidolilacea</name>
    <dbReference type="NCBI Taxonomy" id="1033008"/>
    <lineage>
        <taxon>Eukaryota</taxon>
        <taxon>Fungi</taxon>
        <taxon>Dikarya</taxon>
        <taxon>Basidiomycota</taxon>
        <taxon>Agaricomycotina</taxon>
        <taxon>Agaricomycetes</taxon>
        <taxon>Agaricomycetidae</taxon>
        <taxon>Agaricales</taxon>
        <taxon>Marasmiineae</taxon>
        <taxon>Mycenaceae</taxon>
        <taxon>Mycena</taxon>
    </lineage>
</organism>
<protein>
    <submittedName>
        <fullName evidence="2">Uncharacterized protein</fullName>
    </submittedName>
</protein>
<evidence type="ECO:0000313" key="2">
    <source>
        <dbReference type="EMBL" id="KAJ7302293.1"/>
    </source>
</evidence>
<evidence type="ECO:0000313" key="3">
    <source>
        <dbReference type="Proteomes" id="UP001218218"/>
    </source>
</evidence>
<keyword evidence="1" id="KW-0472">Membrane</keyword>
<sequence length="181" mass="19736">MPSESSFTFADQYAVASVACLVLLLIPILIIRALLLRGLDSLIDEALDDPDTRPKISDAFLDDSAQGGSPLWHDIMVRNTRLARHYRSYAGQIKQPVSLQQLDCCPRDPPKNASIDMSAPISAPAPALYAVGFLIAMPEPPPYPPLVSPSPDTARLPNDVNDHRFLQRLKIGIADVVVPSQ</sequence>
<keyword evidence="1" id="KW-1133">Transmembrane helix</keyword>
<gene>
    <name evidence="2" type="ORF">DFH08DRAFT_905652</name>
</gene>
<keyword evidence="1" id="KW-0812">Transmembrane</keyword>
<dbReference type="Proteomes" id="UP001218218">
    <property type="component" value="Unassembled WGS sequence"/>
</dbReference>
<dbReference type="EMBL" id="JARIHO010000118">
    <property type="protein sequence ID" value="KAJ7302293.1"/>
    <property type="molecule type" value="Genomic_DNA"/>
</dbReference>
<name>A0AAD6Z0E1_9AGAR</name>
<dbReference type="AlphaFoldDB" id="A0AAD6Z0E1"/>
<proteinExistence type="predicted"/>
<comment type="caution">
    <text evidence="2">The sequence shown here is derived from an EMBL/GenBank/DDBJ whole genome shotgun (WGS) entry which is preliminary data.</text>
</comment>
<reference evidence="2" key="1">
    <citation type="submission" date="2023-03" db="EMBL/GenBank/DDBJ databases">
        <title>Massive genome expansion in bonnet fungi (Mycena s.s.) driven by repeated elements and novel gene families across ecological guilds.</title>
        <authorList>
            <consortium name="Lawrence Berkeley National Laboratory"/>
            <person name="Harder C.B."/>
            <person name="Miyauchi S."/>
            <person name="Viragh M."/>
            <person name="Kuo A."/>
            <person name="Thoen E."/>
            <person name="Andreopoulos B."/>
            <person name="Lu D."/>
            <person name="Skrede I."/>
            <person name="Drula E."/>
            <person name="Henrissat B."/>
            <person name="Morin E."/>
            <person name="Kohler A."/>
            <person name="Barry K."/>
            <person name="LaButti K."/>
            <person name="Morin E."/>
            <person name="Salamov A."/>
            <person name="Lipzen A."/>
            <person name="Mereny Z."/>
            <person name="Hegedus B."/>
            <person name="Baldrian P."/>
            <person name="Stursova M."/>
            <person name="Weitz H."/>
            <person name="Taylor A."/>
            <person name="Grigoriev I.V."/>
            <person name="Nagy L.G."/>
            <person name="Martin F."/>
            <person name="Kauserud H."/>
        </authorList>
    </citation>
    <scope>NUCLEOTIDE SEQUENCE</scope>
    <source>
        <strain evidence="2">CBHHK002</strain>
    </source>
</reference>
<evidence type="ECO:0000256" key="1">
    <source>
        <dbReference type="SAM" id="Phobius"/>
    </source>
</evidence>
<feature type="transmembrane region" description="Helical" evidence="1">
    <location>
        <begin position="12"/>
        <end position="35"/>
    </location>
</feature>